<dbReference type="GO" id="GO:0005829">
    <property type="term" value="C:cytosol"/>
    <property type="evidence" value="ECO:0007669"/>
    <property type="project" value="TreeGrafter"/>
</dbReference>
<dbReference type="Gene3D" id="3.40.50.2300">
    <property type="match status" value="1"/>
</dbReference>
<dbReference type="SUPFAM" id="SSF52172">
    <property type="entry name" value="CheY-like"/>
    <property type="match status" value="1"/>
</dbReference>
<sequence>MKTRVLLVDDEQQFVEQLSERLKIRDYDVSVCFSGEEAVENIRQYLYDVVILDVAMPGMDGNEVLKRIKQHRPLTEVIMLTGHATVESAIDGMKQGAFDYLMKPCDTEELVKKIHNAYQRKAEQEERIRAAKTERYSTSPWSALEDK</sequence>
<feature type="modified residue" description="4-aspartylphosphate" evidence="6">
    <location>
        <position position="53"/>
    </location>
</feature>
<feature type="compositionally biased region" description="Basic and acidic residues" evidence="7">
    <location>
        <begin position="123"/>
        <end position="135"/>
    </location>
</feature>
<dbReference type="FunFam" id="3.40.50.2300:FF:000018">
    <property type="entry name" value="DNA-binding transcriptional regulator NtrC"/>
    <property type="match status" value="1"/>
</dbReference>
<dbReference type="Proteomes" id="UP000525298">
    <property type="component" value="Unassembled WGS sequence"/>
</dbReference>
<dbReference type="GO" id="GO:0032993">
    <property type="term" value="C:protein-DNA complex"/>
    <property type="evidence" value="ECO:0007669"/>
    <property type="project" value="TreeGrafter"/>
</dbReference>
<keyword evidence="3" id="KW-0805">Transcription regulation</keyword>
<evidence type="ECO:0000256" key="6">
    <source>
        <dbReference type="PROSITE-ProRule" id="PRU00169"/>
    </source>
</evidence>
<keyword evidence="4 9" id="KW-0238">DNA-binding</keyword>
<evidence type="ECO:0000256" key="4">
    <source>
        <dbReference type="ARBA" id="ARBA00023125"/>
    </source>
</evidence>
<evidence type="ECO:0000256" key="5">
    <source>
        <dbReference type="ARBA" id="ARBA00023163"/>
    </source>
</evidence>
<feature type="region of interest" description="Disordered" evidence="7">
    <location>
        <begin position="123"/>
        <end position="147"/>
    </location>
</feature>
<organism evidence="9 10">
    <name type="scientific">Desulfosalsimonas propionicica</name>
    <dbReference type="NCBI Taxonomy" id="332175"/>
    <lineage>
        <taxon>Bacteria</taxon>
        <taxon>Pseudomonadati</taxon>
        <taxon>Thermodesulfobacteriota</taxon>
        <taxon>Desulfobacteria</taxon>
        <taxon>Desulfobacterales</taxon>
        <taxon>Desulfosalsimonadaceae</taxon>
        <taxon>Desulfosalsimonas</taxon>
    </lineage>
</organism>
<dbReference type="PANTHER" id="PTHR48111:SF40">
    <property type="entry name" value="PHOSPHATE REGULON TRANSCRIPTIONAL REGULATORY PROTEIN PHOB"/>
    <property type="match status" value="1"/>
</dbReference>
<dbReference type="EMBL" id="JACDUS010000006">
    <property type="protein sequence ID" value="MBA2881993.1"/>
    <property type="molecule type" value="Genomic_DNA"/>
</dbReference>
<feature type="domain" description="Response regulatory" evidence="8">
    <location>
        <begin position="4"/>
        <end position="118"/>
    </location>
</feature>
<name>A0A7W0CA74_9BACT</name>
<keyword evidence="10" id="KW-1185">Reference proteome</keyword>
<dbReference type="AlphaFoldDB" id="A0A7W0CA74"/>
<accession>A0A7W0CA74</accession>
<evidence type="ECO:0000256" key="1">
    <source>
        <dbReference type="ARBA" id="ARBA00022553"/>
    </source>
</evidence>
<keyword evidence="2" id="KW-0902">Two-component regulatory system</keyword>
<evidence type="ECO:0000256" key="2">
    <source>
        <dbReference type="ARBA" id="ARBA00023012"/>
    </source>
</evidence>
<protein>
    <submittedName>
        <fullName evidence="9">DNA-binding NtrC family response regulator</fullName>
    </submittedName>
</protein>
<dbReference type="RefSeq" id="WP_181551645.1">
    <property type="nucleotide sequence ID" value="NZ_JACDUS010000006.1"/>
</dbReference>
<dbReference type="InterPro" id="IPR039420">
    <property type="entry name" value="WalR-like"/>
</dbReference>
<gene>
    <name evidence="9" type="ORF">HNR65_002327</name>
</gene>
<evidence type="ECO:0000259" key="8">
    <source>
        <dbReference type="PROSITE" id="PS50110"/>
    </source>
</evidence>
<evidence type="ECO:0000256" key="7">
    <source>
        <dbReference type="SAM" id="MobiDB-lite"/>
    </source>
</evidence>
<dbReference type="SMART" id="SM00448">
    <property type="entry name" value="REC"/>
    <property type="match status" value="1"/>
</dbReference>
<evidence type="ECO:0000313" key="10">
    <source>
        <dbReference type="Proteomes" id="UP000525298"/>
    </source>
</evidence>
<keyword evidence="1 6" id="KW-0597">Phosphoprotein</keyword>
<keyword evidence="5" id="KW-0804">Transcription</keyword>
<dbReference type="PROSITE" id="PS50110">
    <property type="entry name" value="RESPONSE_REGULATORY"/>
    <property type="match status" value="1"/>
</dbReference>
<dbReference type="InterPro" id="IPR011006">
    <property type="entry name" value="CheY-like_superfamily"/>
</dbReference>
<comment type="caution">
    <text evidence="9">The sequence shown here is derived from an EMBL/GenBank/DDBJ whole genome shotgun (WGS) entry which is preliminary data.</text>
</comment>
<reference evidence="9 10" key="1">
    <citation type="submission" date="2020-07" db="EMBL/GenBank/DDBJ databases">
        <title>Genomic Encyclopedia of Type Strains, Phase IV (KMG-IV): sequencing the most valuable type-strain genomes for metagenomic binning, comparative biology and taxonomic classification.</title>
        <authorList>
            <person name="Goeker M."/>
        </authorList>
    </citation>
    <scope>NUCLEOTIDE SEQUENCE [LARGE SCALE GENOMIC DNA]</scope>
    <source>
        <strain evidence="9 10">DSM 17721</strain>
    </source>
</reference>
<dbReference type="GO" id="GO:0006355">
    <property type="term" value="P:regulation of DNA-templated transcription"/>
    <property type="evidence" value="ECO:0007669"/>
    <property type="project" value="TreeGrafter"/>
</dbReference>
<dbReference type="GO" id="GO:0000976">
    <property type="term" value="F:transcription cis-regulatory region binding"/>
    <property type="evidence" value="ECO:0007669"/>
    <property type="project" value="TreeGrafter"/>
</dbReference>
<proteinExistence type="predicted"/>
<dbReference type="Pfam" id="PF00072">
    <property type="entry name" value="Response_reg"/>
    <property type="match status" value="1"/>
</dbReference>
<dbReference type="GO" id="GO:0000156">
    <property type="term" value="F:phosphorelay response regulator activity"/>
    <property type="evidence" value="ECO:0007669"/>
    <property type="project" value="TreeGrafter"/>
</dbReference>
<evidence type="ECO:0000313" key="9">
    <source>
        <dbReference type="EMBL" id="MBA2881993.1"/>
    </source>
</evidence>
<dbReference type="InterPro" id="IPR001789">
    <property type="entry name" value="Sig_transdc_resp-reg_receiver"/>
</dbReference>
<dbReference type="PANTHER" id="PTHR48111">
    <property type="entry name" value="REGULATOR OF RPOS"/>
    <property type="match status" value="1"/>
</dbReference>
<evidence type="ECO:0000256" key="3">
    <source>
        <dbReference type="ARBA" id="ARBA00023015"/>
    </source>
</evidence>